<comment type="caution">
    <text evidence="1">The sequence shown here is derived from an EMBL/GenBank/DDBJ whole genome shotgun (WGS) entry which is preliminary data.</text>
</comment>
<reference evidence="1" key="1">
    <citation type="submission" date="2021-06" db="EMBL/GenBank/DDBJ databases">
        <authorList>
            <person name="Kallberg Y."/>
            <person name="Tangrot J."/>
            <person name="Rosling A."/>
        </authorList>
    </citation>
    <scope>NUCLEOTIDE SEQUENCE</scope>
    <source>
        <strain evidence="1">MA453B</strain>
    </source>
</reference>
<dbReference type="OrthoDB" id="2438596at2759"/>
<dbReference type="Proteomes" id="UP000789405">
    <property type="component" value="Unassembled WGS sequence"/>
</dbReference>
<organism evidence="1 2">
    <name type="scientific">Dentiscutata erythropus</name>
    <dbReference type="NCBI Taxonomy" id="1348616"/>
    <lineage>
        <taxon>Eukaryota</taxon>
        <taxon>Fungi</taxon>
        <taxon>Fungi incertae sedis</taxon>
        <taxon>Mucoromycota</taxon>
        <taxon>Glomeromycotina</taxon>
        <taxon>Glomeromycetes</taxon>
        <taxon>Diversisporales</taxon>
        <taxon>Gigasporaceae</taxon>
        <taxon>Dentiscutata</taxon>
    </lineage>
</organism>
<evidence type="ECO:0000313" key="2">
    <source>
        <dbReference type="Proteomes" id="UP000789405"/>
    </source>
</evidence>
<keyword evidence="2" id="KW-1185">Reference proteome</keyword>
<proteinExistence type="predicted"/>
<name>A0A9N9CAI2_9GLOM</name>
<gene>
    <name evidence="1" type="ORF">DERYTH_LOCUS7216</name>
</gene>
<protein>
    <submittedName>
        <fullName evidence="1">1674_t:CDS:1</fullName>
    </submittedName>
</protein>
<accession>A0A9N9CAI2</accession>
<sequence length="112" mass="12774">MVNVFGKVAIEDIPRQKASKQDVLAWKTSLAMLEAKSKLWQPVDLSKDTNPHDTYIRCIITEAFRGRYSKLNQEFAIVVIDMMVDPTITTTSLTSREIQSRMEAQSKQINNV</sequence>
<dbReference type="AlphaFoldDB" id="A0A9N9CAI2"/>
<dbReference type="EMBL" id="CAJVPY010003446">
    <property type="protein sequence ID" value="CAG8592132.1"/>
    <property type="molecule type" value="Genomic_DNA"/>
</dbReference>
<evidence type="ECO:0000313" key="1">
    <source>
        <dbReference type="EMBL" id="CAG8592132.1"/>
    </source>
</evidence>